<dbReference type="RefSeq" id="WP_053314001.1">
    <property type="nucleotide sequence ID" value="NZ_CP062152.1"/>
</dbReference>
<reference evidence="1" key="1">
    <citation type="submission" date="2022-05" db="EMBL/GenBank/DDBJ databases">
        <title>Megaplasmid of Vibrio parahaemolyticus.</title>
        <authorList>
            <person name="Strauch E."/>
            <person name="Borowiak M."/>
        </authorList>
    </citation>
    <scope>NUCLEOTIDE SEQUENCE</scope>
    <source>
        <strain evidence="1">16-VB00198</strain>
        <plasmid evidence="1">pVP-16-VB00198-1</plasmid>
    </source>
</reference>
<geneLocation type="plasmid" evidence="1 2">
    <name>pVP-16-VB00198-1</name>
</geneLocation>
<sequence>MKYHQPTKSFVISPESIEQVADALMHSLKCVRLAGGKPLTPYEVLGMDDIDHAQAGIVEAATALNIDLGHKRYNKIDLSKI</sequence>
<dbReference type="Proteomes" id="UP001163036">
    <property type="component" value="Plasmid pVP-16-VB00198-1"/>
</dbReference>
<proteinExistence type="predicted"/>
<accession>A0AA46Z8U2</accession>
<organism evidence="1 2">
    <name type="scientific">Vibrio parahaemolyticus</name>
    <dbReference type="NCBI Taxonomy" id="670"/>
    <lineage>
        <taxon>Bacteria</taxon>
        <taxon>Pseudomonadati</taxon>
        <taxon>Pseudomonadota</taxon>
        <taxon>Gammaproteobacteria</taxon>
        <taxon>Vibrionales</taxon>
        <taxon>Vibrionaceae</taxon>
        <taxon>Vibrio</taxon>
    </lineage>
</organism>
<keyword evidence="1" id="KW-0614">Plasmid</keyword>
<evidence type="ECO:0000313" key="1">
    <source>
        <dbReference type="EMBL" id="UYV29709.1"/>
    </source>
</evidence>
<dbReference type="EMBL" id="CP097357">
    <property type="protein sequence ID" value="UYV29709.1"/>
    <property type="molecule type" value="Genomic_DNA"/>
</dbReference>
<protein>
    <submittedName>
        <fullName evidence="1">Uncharacterized protein</fullName>
    </submittedName>
</protein>
<gene>
    <name evidence="1" type="ORF">M5598_27405</name>
</gene>
<evidence type="ECO:0000313" key="2">
    <source>
        <dbReference type="Proteomes" id="UP001163036"/>
    </source>
</evidence>
<dbReference type="AlphaFoldDB" id="A0AA46Z8U2"/>
<name>A0AA46Z8U2_VIBPH</name>